<dbReference type="PANTHER" id="PTHR38537:SF13">
    <property type="entry name" value="JITTERBUG, ISOFORM N"/>
    <property type="match status" value="1"/>
</dbReference>
<dbReference type="PROSITE" id="PS50194">
    <property type="entry name" value="FILAMIN_REPEAT"/>
    <property type="match status" value="25"/>
</dbReference>
<keyword evidence="7" id="KW-1185">Reference proteome</keyword>
<feature type="repeat" description="Filamin" evidence="4">
    <location>
        <begin position="707"/>
        <end position="799"/>
    </location>
</feature>
<dbReference type="FunFam" id="1.10.418.10:FF:000068">
    <property type="entry name" value="Putative Filamin-A"/>
    <property type="match status" value="1"/>
</dbReference>
<keyword evidence="3" id="KW-0009">Actin-binding</keyword>
<dbReference type="RefSeq" id="XP_035693296.1">
    <property type="nucleotide sequence ID" value="XM_035837403.1"/>
</dbReference>
<feature type="repeat" description="Filamin" evidence="4">
    <location>
        <begin position="1607"/>
        <end position="1700"/>
    </location>
</feature>
<feature type="repeat" description="Filamin" evidence="4">
    <location>
        <begin position="1066"/>
        <end position="1159"/>
    </location>
</feature>
<feature type="repeat" description="Filamin" evidence="4">
    <location>
        <begin position="1516"/>
        <end position="1609"/>
    </location>
</feature>
<protein>
    <submittedName>
        <fullName evidence="8">Filamin-C-like</fullName>
    </submittedName>
</protein>
<feature type="repeat" description="Filamin" evidence="4">
    <location>
        <begin position="2537"/>
        <end position="2632"/>
    </location>
</feature>
<evidence type="ECO:0000259" key="6">
    <source>
        <dbReference type="PROSITE" id="PS50021"/>
    </source>
</evidence>
<reference evidence="8" key="3">
    <citation type="submission" date="2025-08" db="UniProtKB">
        <authorList>
            <consortium name="RefSeq"/>
        </authorList>
    </citation>
    <scope>IDENTIFICATION</scope>
</reference>
<dbReference type="PROSITE" id="PS50021">
    <property type="entry name" value="CH"/>
    <property type="match status" value="3"/>
</dbReference>
<feature type="repeat" description="Filamin" evidence="4">
    <location>
        <begin position="810"/>
        <end position="888"/>
    </location>
</feature>
<name>A0A9J7M214_BRAFL</name>
<feature type="repeat" description="Filamin" evidence="4">
    <location>
        <begin position="1795"/>
        <end position="1890"/>
    </location>
</feature>
<dbReference type="InterPro" id="IPR044801">
    <property type="entry name" value="Filamin"/>
</dbReference>
<dbReference type="OrthoDB" id="18740at2759"/>
<organism evidence="7 8">
    <name type="scientific">Branchiostoma floridae</name>
    <name type="common">Florida lancelet</name>
    <name type="synonym">Amphioxus</name>
    <dbReference type="NCBI Taxonomy" id="7739"/>
    <lineage>
        <taxon>Eukaryota</taxon>
        <taxon>Metazoa</taxon>
        <taxon>Chordata</taxon>
        <taxon>Cephalochordata</taxon>
        <taxon>Leptocardii</taxon>
        <taxon>Amphioxiformes</taxon>
        <taxon>Branchiostomatidae</taxon>
        <taxon>Branchiostoma</taxon>
    </lineage>
</organism>
<feature type="region of interest" description="Disordered" evidence="5">
    <location>
        <begin position="396"/>
        <end position="424"/>
    </location>
</feature>
<dbReference type="InterPro" id="IPR001715">
    <property type="entry name" value="CH_dom"/>
</dbReference>
<dbReference type="FunFam" id="2.60.40.10:FF:002372">
    <property type="match status" value="1"/>
</dbReference>
<dbReference type="InterPro" id="IPR001589">
    <property type="entry name" value="Actinin_actin-bd_CS"/>
</dbReference>
<evidence type="ECO:0000256" key="4">
    <source>
        <dbReference type="PROSITE-ProRule" id="PRU00087"/>
    </source>
</evidence>
<dbReference type="InterPro" id="IPR036872">
    <property type="entry name" value="CH_dom_sf"/>
</dbReference>
<feature type="compositionally biased region" description="Pro residues" evidence="5">
    <location>
        <begin position="412"/>
        <end position="423"/>
    </location>
</feature>
<evidence type="ECO:0000256" key="1">
    <source>
        <dbReference type="ARBA" id="ARBA00009238"/>
    </source>
</evidence>
<feature type="repeat" description="Filamin" evidence="4">
    <location>
        <begin position="1976"/>
        <end position="2070"/>
    </location>
</feature>
<feature type="repeat" description="Filamin" evidence="4">
    <location>
        <begin position="1710"/>
        <end position="1781"/>
    </location>
</feature>
<keyword evidence="2" id="KW-0677">Repeat</keyword>
<dbReference type="GO" id="GO:0030036">
    <property type="term" value="P:actin cytoskeleton organization"/>
    <property type="evidence" value="ECO:0007669"/>
    <property type="project" value="InterPro"/>
</dbReference>
<proteinExistence type="inferred from homology"/>
<feature type="repeat" description="Filamin" evidence="4">
    <location>
        <begin position="1347"/>
        <end position="1426"/>
    </location>
</feature>
<feature type="repeat" description="Filamin" evidence="4">
    <location>
        <begin position="2431"/>
        <end position="2532"/>
    </location>
</feature>
<dbReference type="FunFam" id="2.60.40.10:FF:002826">
    <property type="match status" value="2"/>
</dbReference>
<evidence type="ECO:0000256" key="3">
    <source>
        <dbReference type="ARBA" id="ARBA00023203"/>
    </source>
</evidence>
<dbReference type="SUPFAM" id="SSF47576">
    <property type="entry name" value="Calponin-homology domain, CH-domain"/>
    <property type="match status" value="2"/>
</dbReference>
<feature type="repeat" description="Filamin" evidence="4">
    <location>
        <begin position="2726"/>
        <end position="2822"/>
    </location>
</feature>
<dbReference type="Pfam" id="PF00630">
    <property type="entry name" value="Filamin"/>
    <property type="match status" value="25"/>
</dbReference>
<feature type="repeat" description="Filamin" evidence="4">
    <location>
        <begin position="525"/>
        <end position="619"/>
    </location>
</feature>
<reference evidence="7" key="2">
    <citation type="journal article" date="2020" name="Nat. Ecol. Evol.">
        <title>Deeply conserved synteny resolves early events in vertebrate evolution.</title>
        <authorList>
            <person name="Simakov O."/>
            <person name="Marletaz F."/>
            <person name="Yue J.X."/>
            <person name="O'Connell B."/>
            <person name="Jenkins J."/>
            <person name="Brandt A."/>
            <person name="Calef R."/>
            <person name="Tung C.H."/>
            <person name="Huang T.K."/>
            <person name="Schmutz J."/>
            <person name="Satoh N."/>
            <person name="Yu J.K."/>
            <person name="Putnam N.H."/>
            <person name="Green R.E."/>
            <person name="Rokhsar D.S."/>
        </authorList>
    </citation>
    <scope>NUCLEOTIDE SEQUENCE [LARGE SCALE GENOMIC DNA]</scope>
    <source>
        <strain evidence="7">S238N-H82</strain>
    </source>
</reference>
<dbReference type="InterPro" id="IPR001298">
    <property type="entry name" value="Filamin/ABP280_rpt"/>
</dbReference>
<dbReference type="GO" id="GO:0051015">
    <property type="term" value="F:actin filament binding"/>
    <property type="evidence" value="ECO:0007669"/>
    <property type="project" value="InterPro"/>
</dbReference>
<evidence type="ECO:0000313" key="8">
    <source>
        <dbReference type="RefSeq" id="XP_035693296.1"/>
    </source>
</evidence>
<comment type="similarity">
    <text evidence="1">Belongs to the filamin family.</text>
</comment>
<dbReference type="PROSITE" id="PS00019">
    <property type="entry name" value="ACTININ_1"/>
    <property type="match status" value="1"/>
</dbReference>
<gene>
    <name evidence="8" type="primary">LOC118427565</name>
</gene>
<dbReference type="CDD" id="cd21229">
    <property type="entry name" value="CH_jitterbug-like_rpt2"/>
    <property type="match status" value="1"/>
</dbReference>
<feature type="compositionally biased region" description="Basic and acidic residues" evidence="5">
    <location>
        <begin position="400"/>
        <end position="409"/>
    </location>
</feature>
<feature type="repeat" description="Filamin" evidence="4">
    <location>
        <begin position="886"/>
        <end position="979"/>
    </location>
</feature>
<dbReference type="FunFam" id="2.60.40.10:FF:001145">
    <property type="entry name" value="Jitterbug, isoform I"/>
    <property type="match status" value="1"/>
</dbReference>
<evidence type="ECO:0000256" key="2">
    <source>
        <dbReference type="ARBA" id="ARBA00022737"/>
    </source>
</evidence>
<feature type="domain" description="Calponin-homology (CH)" evidence="6">
    <location>
        <begin position="246"/>
        <end position="346"/>
    </location>
</feature>
<dbReference type="Gene3D" id="1.10.418.10">
    <property type="entry name" value="Calponin-like domain"/>
    <property type="match status" value="3"/>
</dbReference>
<evidence type="ECO:0000313" key="7">
    <source>
        <dbReference type="Proteomes" id="UP000001554"/>
    </source>
</evidence>
<dbReference type="OMA" id="REFDIPM"/>
<feature type="repeat" description="Filamin" evidence="4">
    <location>
        <begin position="2081"/>
        <end position="2161"/>
    </location>
</feature>
<feature type="repeat" description="Filamin" evidence="4">
    <location>
        <begin position="1424"/>
        <end position="1518"/>
    </location>
</feature>
<feature type="repeat" description="Filamin" evidence="4">
    <location>
        <begin position="1901"/>
        <end position="1978"/>
    </location>
</feature>
<sequence length="2864" mass="309168">MSDDEDSRRVAAYRPKRSTDSRWVEIQKNTFTNWVNESLRPRGESVQELGEDLRDGTRLATLLEALSDRKIPRINRNPINNLQKMDNVSRSLDLMKKEGIKTVNIGNEDVLEGNEKLMLGLIWTLIQHYQISRGSGQRGAKYSPKKHMLLWLQTVLPECRITNLSTDWNDGIALSALVDYCCPGLVPHWRSLNRQDALQNCRNAMDIAEREFNIPQVVSPEDFSDPSLDELSGMTYLSYYVKEDGPGYDAALQALNSLVPEAKVNNFQGDLADGRVLCGMMHQLGGACPSYHSLSPQEASDNIAQALNWGNSLGVTPTFTAEEVTSGQVPSLAIMSYIAQVQAKADPEGRLIRRRSSGFHDENNLLDTEVLTQPELQSSTTVEVQQSMQAEPNVAFTPSHAEEPVRGRPDFTFPPPPSSPPPVVAESTTFFVPPSPPASDNDPAETQETARYYSEIPSPVYQPPSPTTYVYAPPSPREEPTPVATHQPLPMSCHQEVAMEMVDEPLIVPEYVAPVFAPPPRSGGYGGLDLSRVSVAGNGVNQAPVGKPADIRITPTGAVGGNFVVEAESPGGRSHPVSLQKERTGYLTGHFTPEEIGQYQVSVKCDGRDVPSSPFNCNVYDPDRVRVMGMNRALLGSLAAFGVETGTAGEGDIDVTVRGPNGRKCPNKIRPEGAGNYRVTYSPNETGWHEVEIEFNGDDIPGSPFRQEVVDSWNVTAEGEGLGPKVTGSQMHEFSVLGTAGGELMVNIQSPSGRRVPETLGARYGDYLCSYVPTEAGMHTIDVAYNGMTVQGSPFHVEVTDASAVSLFPVDQGIIGRPVDFDIDASRAGNGRIDVTVMDGRTSLPVNLSPSGGNRYSASFVPQTANPHDVTVTFEGQNVPRSPFRVNIIDASRVRASGDGLDRVPIGTGTEFFVDSQGGGDVDVAVKITGPTGRDVPARVSGGNGHWTVQYTPTEVCDHNILVTFAGMQIYGSPFLSHCYDINQVQVGDIPNGKMGQPVQVEIDTSRAGHGDLAANVSVNYQNVPCDLRSRGADSYLLTFVPQTTVTHDLVFKFNGSIIPGCPYRCKIVDASQVTAHGDGLDRIPVDRPTNFYIDTSRAGDADIDVRIAGPSGGNVPCRVSGRSGNYTAEYTPYEVGDHNIVVTFAGQQIMGSPFNCHVYDARKVRVGDIPLGKVGQPVTVLIDTTQAGVGDLQCTVSANGTVPSHLDSHGTTHNLMFAPRTAQPHELDVKFNGQTVPGSPFTCHVVDQGAITVLGDGLGRVPVDQPANFTVDATRAGDAELKVDVLGPSRRRVPCSISGRGKYDVEYVPTEVGPHTIDVTFAGDTIPGSPFGSYAYDANRVKVLDIPNGRVGEEVPFQVDCTQAGEGELAILVTSAGRAVPSTISPGYGNGIYTGSFVPRDINTHDINVKFSGHTVPGSPFHCHIMDATQVTATGDGLDRVPINQRTWVNIDTRSAGDGDVNVTAMSPSTLSVPVVVRREGQGMWRAEYTPTEVGEHTLDITFVGMPIYGSPFTAYAYDVSKVRVRPDPVGPGQIGKTENFTVDASQAGTGHIDVSVSCERRNVPISVQTKGHGIFDCSFVPRDLPDHLIVVKFNGQIIPNCPMVCEILDAGRVTGSGPGLGVIPINRLTSFSVRDAHKGDISVNIQSPSGRQVPVEVMGPDSHGHLYVTWKPTESGLHTVDVLLGEDHIQGSPFTVRVFDAQKVKVHSLEGGLVGQPHSFIVDTSEAGPGHIRVVIHAGRTEVPHQILDLGGGKYKVTYTPQENVDHMIMVEWNEVAIPAPTGVESRGDQFVVPVADVGLIQASGVGLIGSIPVNSLAQFRVLTHGQTGGDPTIIITAPSRRQVPCHVQPGRGGEYTVEYTPNETGPHRIEVMYASMPINGSPFTSQVYDSSKVRVNDIPNGYIGKPNSFSIDATQAGPGEVTVDVGNPMHVPEQLQNLGGGRYKCDFTPTNTNRHDITVKFNGELVPGNVFHCDVVDAGNVTVTGSGLDLIPVNQPAQFIVDPHGGPPAEVRVNINEPNGRPLPNRVTHQYDGTHLVEYTPKTVGAHPIDVHYAGLLVPGSPFECIAYDANKVRISDIRDGFVGQELGCKIDTSQAGPGTVTAEVQQSGRPVNHYLREDPPSSGRYSLMYTPDAARAHEIRVRFNGQAVQGSPFREEVFDPRNAAAFGEGLGTIPVKKATYFIVDPRSAGKADISANISAPSGNMVPSRVVPGRDGTHKVEYTPYEVGPHQADVFYAGYPINGSPFQPVAYDASAVRVSEIPDGRVGQKIGFNIDTSRAGKGDLDVGVNVNNRNVPFEMDSGRQRDNFEVSFLAQEAGTHRIPISFNGDPVQGSPFRSEIKAAGRASASGEGLYRGQEDRTAEFVVDTTDCDNLPLDIQVDGPNSIAKCSVEHRGDKHYVTYVPVEVGIFDITLKHGGQEIDGSPFHPTVIDPRKVRAKGGWNTFLGSNGRLTLFVNERYTLPLDAAEAGPGKMSSMVRGPTGEIPVDIEKRNDGMHFVSFTPVADGEHVVDVNWSDLPIARSPIYGDARASRDALVSHEKVVVRGRGLREAKVGEEAEFIIDGSEAGPGTPEVMMSGLKNDIDVRMVPMTDRPNSYRCYYYPKVPGAYLLNITWSQRQVNGSPFRVSIAPGIDAKKVTFSGLKEGIMGQALRADIDVREAGKGGTLTARCQGPTKRADIDLKDNMNGTFGLTIRPQEGGRHLLEIKYGGEHIQGSPFVLRIAGATDPSKVRVFGPGLKNGLLHTFKGNFICETRGAGAGQLKVRVHGPRGAFRVEMQPLSSKDRTIAVKYNPVEPGDYDIDVKWSDVHVPGSPFRVSIFETQDELDEFEGRQISRIGGSTSRHSRHSGPEYNSYQWQEEI</sequence>
<feature type="repeat" description="Filamin" evidence="4">
    <location>
        <begin position="2341"/>
        <end position="2433"/>
    </location>
</feature>
<evidence type="ECO:0000256" key="5">
    <source>
        <dbReference type="SAM" id="MobiDB-lite"/>
    </source>
</evidence>
<reference evidence="8" key="1">
    <citation type="journal article" date="2016" name="Genome Biol. Evol.">
        <title>Conserved non-coding elements in the most distant genera of cephalochordates: the Goldilocks principle.</title>
        <authorList>
            <person name="Yue J.X."/>
            <person name="Kozmikova I."/>
            <person name="Ono H."/>
            <person name="Nossa C.W."/>
            <person name="Kozmik Z."/>
            <person name="Putnam N.H."/>
            <person name="Yu J.K."/>
            <person name="Holland L.Z."/>
        </authorList>
    </citation>
    <scope>NUCLEOTIDE SEQUENCE</scope>
</reference>
<dbReference type="Proteomes" id="UP000001554">
    <property type="component" value="Chromosome 12"/>
</dbReference>
<feature type="repeat" description="Filamin" evidence="4">
    <location>
        <begin position="1244"/>
        <end position="1336"/>
    </location>
</feature>
<feature type="repeat" description="Filamin" evidence="4">
    <location>
        <begin position="1157"/>
        <end position="1246"/>
    </location>
</feature>
<dbReference type="Pfam" id="PF00307">
    <property type="entry name" value="CH"/>
    <property type="match status" value="3"/>
</dbReference>
<feature type="repeat" description="Filamin" evidence="4">
    <location>
        <begin position="2159"/>
        <end position="2253"/>
    </location>
</feature>
<feature type="repeat" description="Filamin" evidence="4">
    <location>
        <begin position="990"/>
        <end position="1068"/>
    </location>
</feature>
<dbReference type="SMART" id="SM00033">
    <property type="entry name" value="CH"/>
    <property type="match status" value="3"/>
</dbReference>
<dbReference type="SUPFAM" id="SSF81296">
    <property type="entry name" value="E set domains"/>
    <property type="match status" value="25"/>
</dbReference>
<feature type="domain" description="Calponin-homology (CH)" evidence="6">
    <location>
        <begin position="25"/>
        <end position="130"/>
    </location>
</feature>
<dbReference type="KEGG" id="bfo:118427565"/>
<dbReference type="CDD" id="cd21227">
    <property type="entry name" value="CH_jitterbug-like_rpt1"/>
    <property type="match status" value="1"/>
</dbReference>
<feature type="domain" description="Calponin-homology (CH)" evidence="6">
    <location>
        <begin position="142"/>
        <end position="245"/>
    </location>
</feature>
<dbReference type="PANTHER" id="PTHR38537">
    <property type="entry name" value="JITTERBUG, ISOFORM N"/>
    <property type="match status" value="1"/>
</dbReference>
<feature type="repeat" description="Filamin" evidence="4">
    <location>
        <begin position="2640"/>
        <end position="2725"/>
    </location>
</feature>
<dbReference type="Gene3D" id="2.60.40.10">
    <property type="entry name" value="Immunoglobulins"/>
    <property type="match status" value="25"/>
</dbReference>
<dbReference type="CDD" id="cd21185">
    <property type="entry name" value="CH_jitterbug-like_rpt3"/>
    <property type="match status" value="1"/>
</dbReference>
<feature type="region of interest" description="Disordered" evidence="5">
    <location>
        <begin position="2838"/>
        <end position="2864"/>
    </location>
</feature>
<feature type="repeat" description="Filamin" evidence="4">
    <location>
        <begin position="624"/>
        <end position="709"/>
    </location>
</feature>
<dbReference type="GeneID" id="118427565"/>
<accession>A0A9J7M214</accession>
<dbReference type="InterPro" id="IPR013783">
    <property type="entry name" value="Ig-like_fold"/>
</dbReference>
<dbReference type="SMART" id="SM00557">
    <property type="entry name" value="IG_FLMN"/>
    <property type="match status" value="25"/>
</dbReference>
<dbReference type="InterPro" id="IPR017868">
    <property type="entry name" value="Filamin/ABP280_repeat-like"/>
</dbReference>
<feature type="compositionally biased region" description="Polar residues" evidence="5">
    <location>
        <begin position="2854"/>
        <end position="2864"/>
    </location>
</feature>
<dbReference type="InterPro" id="IPR014756">
    <property type="entry name" value="Ig_E-set"/>
</dbReference>
<feature type="repeat" description="Filamin" evidence="4">
    <location>
        <begin position="2267"/>
        <end position="2343"/>
    </location>
</feature>